<sequence>MHDRISAVCRVPSESTAKLGTPRLSSATVRSSNGSICGAARWCTTISASARSSASDATAARRCFSSRPSITSTGSAHGARKSAPGSQARANGFAAGTHTLAVPVFASCRCSSAV</sequence>
<dbReference type="EMBL" id="CNGE01001567">
    <property type="protein sequence ID" value="CKU28618.1"/>
    <property type="molecule type" value="Genomic_DNA"/>
</dbReference>
<evidence type="ECO:0000313" key="4">
    <source>
        <dbReference type="EMBL" id="CKU28618.1"/>
    </source>
</evidence>
<protein>
    <submittedName>
        <fullName evidence="2">Uncharacterized protein</fullName>
    </submittedName>
</protein>
<evidence type="ECO:0000313" key="7">
    <source>
        <dbReference type="Proteomes" id="UP000050164"/>
    </source>
</evidence>
<gene>
    <name evidence="4" type="ORF">ERS027646_04657</name>
    <name evidence="3" type="ORF">ERS027659_04909</name>
    <name evidence="2" type="ORF">ERS027661_03690</name>
</gene>
<dbReference type="Proteomes" id="UP000048948">
    <property type="component" value="Unassembled WGS sequence"/>
</dbReference>
<evidence type="ECO:0000256" key="1">
    <source>
        <dbReference type="SAM" id="MobiDB-lite"/>
    </source>
</evidence>
<organism evidence="2 6">
    <name type="scientific">Mycobacterium tuberculosis</name>
    <dbReference type="NCBI Taxonomy" id="1773"/>
    <lineage>
        <taxon>Bacteria</taxon>
        <taxon>Bacillati</taxon>
        <taxon>Actinomycetota</taxon>
        <taxon>Actinomycetes</taxon>
        <taxon>Mycobacteriales</taxon>
        <taxon>Mycobacteriaceae</taxon>
        <taxon>Mycobacterium</taxon>
        <taxon>Mycobacterium tuberculosis complex</taxon>
    </lineage>
</organism>
<feature type="region of interest" description="Disordered" evidence="1">
    <location>
        <begin position="67"/>
        <end position="90"/>
    </location>
</feature>
<dbReference type="AlphaFoldDB" id="A0A0T9B5R7"/>
<dbReference type="EMBL" id="CNFT01002037">
    <property type="protein sequence ID" value="CKT88909.1"/>
    <property type="molecule type" value="Genomic_DNA"/>
</dbReference>
<evidence type="ECO:0000313" key="6">
    <source>
        <dbReference type="Proteomes" id="UP000049023"/>
    </source>
</evidence>
<proteinExistence type="predicted"/>
<dbReference type="Proteomes" id="UP000049023">
    <property type="component" value="Unassembled WGS sequence"/>
</dbReference>
<reference evidence="5 6" key="1">
    <citation type="submission" date="2015-03" db="EMBL/GenBank/DDBJ databases">
        <authorList>
            <consortium name="Pathogen Informatics"/>
        </authorList>
    </citation>
    <scope>NUCLEOTIDE SEQUENCE [LARGE SCALE GENOMIC DNA]</scope>
    <source>
        <strain evidence="4 5">Bir 172</strain>
        <strain evidence="3 7">Bir 185</strain>
        <strain evidence="2 6">Bir 187</strain>
    </source>
</reference>
<dbReference type="EMBL" id="CNFU01001028">
    <property type="protein sequence ID" value="CKS91101.1"/>
    <property type="molecule type" value="Genomic_DNA"/>
</dbReference>
<name>A0A0T9B5R7_MYCTX</name>
<evidence type="ECO:0000313" key="5">
    <source>
        <dbReference type="Proteomes" id="UP000048948"/>
    </source>
</evidence>
<evidence type="ECO:0000313" key="3">
    <source>
        <dbReference type="EMBL" id="CKT88909.1"/>
    </source>
</evidence>
<evidence type="ECO:0000313" key="2">
    <source>
        <dbReference type="EMBL" id="CKS91101.1"/>
    </source>
</evidence>
<dbReference type="Proteomes" id="UP000050164">
    <property type="component" value="Unassembled WGS sequence"/>
</dbReference>
<accession>A0A0T9B5R7</accession>